<dbReference type="SUPFAM" id="SSF52096">
    <property type="entry name" value="ClpP/crotonase"/>
    <property type="match status" value="1"/>
</dbReference>
<dbReference type="RefSeq" id="WP_265281000.1">
    <property type="nucleotide sequence ID" value="NZ_QZCW01000001.1"/>
</dbReference>
<proteinExistence type="inferred from homology"/>
<evidence type="ECO:0000313" key="4">
    <source>
        <dbReference type="Proteomes" id="UP001208935"/>
    </source>
</evidence>
<dbReference type="Gene3D" id="1.10.12.10">
    <property type="entry name" value="Lyase 2-enoyl-coa Hydratase, Chain A, domain 2"/>
    <property type="match status" value="1"/>
</dbReference>
<dbReference type="InterPro" id="IPR014748">
    <property type="entry name" value="Enoyl-CoA_hydra_C"/>
</dbReference>
<dbReference type="Gene3D" id="3.90.226.10">
    <property type="entry name" value="2-enoyl-CoA Hydratase, Chain A, domain 1"/>
    <property type="match status" value="1"/>
</dbReference>
<comment type="caution">
    <text evidence="3">The sequence shown here is derived from an EMBL/GenBank/DDBJ whole genome shotgun (WGS) entry which is preliminary data.</text>
</comment>
<keyword evidence="4" id="KW-1185">Reference proteome</keyword>
<protein>
    <submittedName>
        <fullName evidence="3">Enoyl-CoA hydratase/isomerase family protein</fullName>
    </submittedName>
</protein>
<dbReference type="Proteomes" id="UP001208935">
    <property type="component" value="Unassembled WGS sequence"/>
</dbReference>
<dbReference type="PANTHER" id="PTHR11941:SF54">
    <property type="entry name" value="ENOYL-COA HYDRATASE, MITOCHONDRIAL"/>
    <property type="match status" value="1"/>
</dbReference>
<accession>A0ABT3KPA0</accession>
<comment type="similarity">
    <text evidence="1">Belongs to the enoyl-CoA hydratase/isomerase family.</text>
</comment>
<dbReference type="EMBL" id="QZCW01000001">
    <property type="protein sequence ID" value="MCW5320146.1"/>
    <property type="molecule type" value="Genomic_DNA"/>
</dbReference>
<evidence type="ECO:0000256" key="2">
    <source>
        <dbReference type="ARBA" id="ARBA00023239"/>
    </source>
</evidence>
<reference evidence="4" key="1">
    <citation type="submission" date="2023-07" db="EMBL/GenBank/DDBJ databases">
        <title>Verminephrobacter genomes.</title>
        <authorList>
            <person name="Lund M.B."/>
        </authorList>
    </citation>
    <scope>NUCLEOTIDE SEQUENCE [LARGE SCALE GENOMIC DNA]</scope>
    <source>
        <strain evidence="4">AtM5-05</strain>
    </source>
</reference>
<gene>
    <name evidence="3" type="ORF">D5039_02825</name>
</gene>
<keyword evidence="2" id="KW-0456">Lyase</keyword>
<dbReference type="InterPro" id="IPR001753">
    <property type="entry name" value="Enoyl-CoA_hydra/iso"/>
</dbReference>
<dbReference type="Pfam" id="PF00378">
    <property type="entry name" value="ECH_1"/>
    <property type="match status" value="1"/>
</dbReference>
<dbReference type="CDD" id="cd06558">
    <property type="entry name" value="crotonase-like"/>
    <property type="match status" value="1"/>
</dbReference>
<name>A0ABT3KPA0_9BURK</name>
<dbReference type="PANTHER" id="PTHR11941">
    <property type="entry name" value="ENOYL-COA HYDRATASE-RELATED"/>
    <property type="match status" value="1"/>
</dbReference>
<organism evidence="3 4">
    <name type="scientific">Verminephrobacter aporrectodeae subsp. tuberculatae</name>
    <dbReference type="NCBI Taxonomy" id="1110392"/>
    <lineage>
        <taxon>Bacteria</taxon>
        <taxon>Pseudomonadati</taxon>
        <taxon>Pseudomonadota</taxon>
        <taxon>Betaproteobacteria</taxon>
        <taxon>Burkholderiales</taxon>
        <taxon>Comamonadaceae</taxon>
        <taxon>Verminephrobacter</taxon>
    </lineage>
</organism>
<dbReference type="InterPro" id="IPR029045">
    <property type="entry name" value="ClpP/crotonase-like_dom_sf"/>
</dbReference>
<evidence type="ECO:0000256" key="1">
    <source>
        <dbReference type="ARBA" id="ARBA00005254"/>
    </source>
</evidence>
<sequence>MVDESVQITIDAQVATVTLNRPQKLNTLTPTMLDALEGAARRLEADRSVRAVVLTGAGERAFCAGADVHAWAALGPLDMWRSWVRRGHQVFDQWARLRQPVIVALGGHAFGGGLELAVASDVRIAAEGAQFALPEASIATCPGWSGTQRLVRLIGPGPAKYLALSGERLDAAGALRCALVHEVVAQGTALARAQQLARQMCTRAPVSMQLSKQLINAAAGEDAAASMEAMAGALAAFTDDAKEGVLSFREKRAPHYTGN</sequence>
<evidence type="ECO:0000313" key="3">
    <source>
        <dbReference type="EMBL" id="MCW5320146.1"/>
    </source>
</evidence>